<dbReference type="EMBL" id="CP067421">
    <property type="protein sequence ID" value="QQP92977.1"/>
    <property type="molecule type" value="Genomic_DNA"/>
</dbReference>
<evidence type="ECO:0000256" key="2">
    <source>
        <dbReference type="ARBA" id="ARBA00023015"/>
    </source>
</evidence>
<name>A0ABX7BF17_9PROT</name>
<dbReference type="InterPro" id="IPR036388">
    <property type="entry name" value="WH-like_DNA-bd_sf"/>
</dbReference>
<evidence type="ECO:0000313" key="8">
    <source>
        <dbReference type="Proteomes" id="UP000595197"/>
    </source>
</evidence>
<accession>A0ABX7BF17</accession>
<dbReference type="Pfam" id="PF00126">
    <property type="entry name" value="HTH_1"/>
    <property type="match status" value="1"/>
</dbReference>
<sequence>MKDIDLSRADLNLLVLFEAVLQEGHVGRAAERLSLSPSAVSHGLGRLRRMLQDPVFLRTPRGVVPTARALELALPIAEVLSGVRRVMAAAERFDPARSRRRFTIGAPDGVSAVLLVPILAALGREGPGIDLDLRQLLPKPGTVDPRRAWQAVLDDLEVRAIDLAIVPLDEIPQRFAAQTLYEEDFVVAARAGHPFSADPSLELYCEMRHLVVSLTGDAHGIFDEALAAVGRSRRVAVTVPNFMQALALLAGTDLLAALPRHLVEMHAERFGLICVEAPLPGPATRIQAVATRAAMMDPGVAWLFRVVGQAGPDDVPPRSFGMSGTRPDEPCTGPLKSE</sequence>
<keyword evidence="3" id="KW-0238">DNA-binding</keyword>
<keyword evidence="7" id="KW-0614">Plasmid</keyword>
<dbReference type="Proteomes" id="UP000595197">
    <property type="component" value="Plasmid pTT6-1"/>
</dbReference>
<evidence type="ECO:0000256" key="1">
    <source>
        <dbReference type="ARBA" id="ARBA00009437"/>
    </source>
</evidence>
<dbReference type="Gene3D" id="1.10.10.10">
    <property type="entry name" value="Winged helix-like DNA-binding domain superfamily/Winged helix DNA-binding domain"/>
    <property type="match status" value="1"/>
</dbReference>
<dbReference type="InterPro" id="IPR036390">
    <property type="entry name" value="WH_DNA-bd_sf"/>
</dbReference>
<evidence type="ECO:0000313" key="7">
    <source>
        <dbReference type="EMBL" id="QQP92977.1"/>
    </source>
</evidence>
<reference evidence="7" key="1">
    <citation type="submission" date="2021-02" db="EMBL/GenBank/DDBJ databases">
        <title>Skermanella TT6 skin isolate.</title>
        <authorList>
            <person name="Lee K."/>
            <person name="Ganzorig M."/>
        </authorList>
    </citation>
    <scope>NUCLEOTIDE SEQUENCE</scope>
    <source>
        <strain evidence="7">TT6</strain>
    </source>
</reference>
<comment type="similarity">
    <text evidence="1">Belongs to the LysR transcriptional regulatory family.</text>
</comment>
<dbReference type="InterPro" id="IPR000847">
    <property type="entry name" value="LysR_HTH_N"/>
</dbReference>
<dbReference type="PANTHER" id="PTHR30118">
    <property type="entry name" value="HTH-TYPE TRANSCRIPTIONAL REGULATOR LEUO-RELATED"/>
    <property type="match status" value="1"/>
</dbReference>
<organism evidence="7 8">
    <name type="scientific">Skermanella cutis</name>
    <dbReference type="NCBI Taxonomy" id="2775420"/>
    <lineage>
        <taxon>Bacteria</taxon>
        <taxon>Pseudomonadati</taxon>
        <taxon>Pseudomonadota</taxon>
        <taxon>Alphaproteobacteria</taxon>
        <taxon>Rhodospirillales</taxon>
        <taxon>Azospirillaceae</taxon>
        <taxon>Skermanella</taxon>
    </lineage>
</organism>
<keyword evidence="2" id="KW-0805">Transcription regulation</keyword>
<dbReference type="Gene3D" id="3.40.190.10">
    <property type="entry name" value="Periplasmic binding protein-like II"/>
    <property type="match status" value="2"/>
</dbReference>
<dbReference type="InterPro" id="IPR005119">
    <property type="entry name" value="LysR_subst-bd"/>
</dbReference>
<dbReference type="PANTHER" id="PTHR30118:SF15">
    <property type="entry name" value="TRANSCRIPTIONAL REGULATORY PROTEIN"/>
    <property type="match status" value="1"/>
</dbReference>
<dbReference type="RefSeq" id="WP_201082295.1">
    <property type="nucleotide sequence ID" value="NZ_CP067421.1"/>
</dbReference>
<protein>
    <submittedName>
        <fullName evidence="7">LysR family transcriptional regulator</fullName>
    </submittedName>
</protein>
<proteinExistence type="inferred from homology"/>
<keyword evidence="4" id="KW-0804">Transcription</keyword>
<dbReference type="SUPFAM" id="SSF53850">
    <property type="entry name" value="Periplasmic binding protein-like II"/>
    <property type="match status" value="1"/>
</dbReference>
<dbReference type="SUPFAM" id="SSF46785">
    <property type="entry name" value="Winged helix' DNA-binding domain"/>
    <property type="match status" value="1"/>
</dbReference>
<gene>
    <name evidence="7" type="ORF">IGS68_31585</name>
</gene>
<evidence type="ECO:0000256" key="5">
    <source>
        <dbReference type="SAM" id="MobiDB-lite"/>
    </source>
</evidence>
<keyword evidence="8" id="KW-1185">Reference proteome</keyword>
<evidence type="ECO:0000256" key="3">
    <source>
        <dbReference type="ARBA" id="ARBA00023125"/>
    </source>
</evidence>
<feature type="domain" description="HTH lysR-type" evidence="6">
    <location>
        <begin position="10"/>
        <end position="66"/>
    </location>
</feature>
<evidence type="ECO:0000256" key="4">
    <source>
        <dbReference type="ARBA" id="ARBA00023163"/>
    </source>
</evidence>
<evidence type="ECO:0000259" key="6">
    <source>
        <dbReference type="PROSITE" id="PS50931"/>
    </source>
</evidence>
<geneLocation type="plasmid" evidence="7 8">
    <name>pTT6-1</name>
</geneLocation>
<dbReference type="Pfam" id="PF03466">
    <property type="entry name" value="LysR_substrate"/>
    <property type="match status" value="1"/>
</dbReference>
<dbReference type="CDD" id="cd08417">
    <property type="entry name" value="PBP2_Nitroaromatics_like"/>
    <property type="match status" value="1"/>
</dbReference>
<dbReference type="InterPro" id="IPR037402">
    <property type="entry name" value="YidZ_PBP2"/>
</dbReference>
<dbReference type="InterPro" id="IPR050389">
    <property type="entry name" value="LysR-type_TF"/>
</dbReference>
<feature type="region of interest" description="Disordered" evidence="5">
    <location>
        <begin position="315"/>
        <end position="338"/>
    </location>
</feature>
<dbReference type="PROSITE" id="PS50931">
    <property type="entry name" value="HTH_LYSR"/>
    <property type="match status" value="1"/>
</dbReference>